<dbReference type="Gene3D" id="3.40.50.300">
    <property type="entry name" value="P-loop containing nucleotide triphosphate hydrolases"/>
    <property type="match status" value="1"/>
</dbReference>
<keyword evidence="2" id="KW-0418">Kinase</keyword>
<evidence type="ECO:0000259" key="1">
    <source>
        <dbReference type="Pfam" id="PF00485"/>
    </source>
</evidence>
<evidence type="ECO:0000313" key="2">
    <source>
        <dbReference type="EMBL" id="JAP93400.1"/>
    </source>
</evidence>
<dbReference type="SUPFAM" id="SSF52540">
    <property type="entry name" value="P-loop containing nucleoside triphosphate hydrolases"/>
    <property type="match status" value="1"/>
</dbReference>
<feature type="domain" description="Phosphoribulokinase/uridine kinase" evidence="1">
    <location>
        <begin position="173"/>
        <end position="363"/>
    </location>
</feature>
<dbReference type="InterPro" id="IPR027417">
    <property type="entry name" value="P-loop_NTPase"/>
</dbReference>
<dbReference type="EMBL" id="GDID01003206">
    <property type="protein sequence ID" value="JAP93400.1"/>
    <property type="molecule type" value="Transcribed_RNA"/>
</dbReference>
<keyword evidence="2" id="KW-0808">Transferase</keyword>
<dbReference type="GO" id="GO:0016301">
    <property type="term" value="F:kinase activity"/>
    <property type="evidence" value="ECO:0007669"/>
    <property type="project" value="UniProtKB-KW"/>
</dbReference>
<dbReference type="AlphaFoldDB" id="A0A146K9B0"/>
<name>A0A146K9B0_9EUKA</name>
<dbReference type="CDD" id="cd02028">
    <property type="entry name" value="UMPK_like"/>
    <property type="match status" value="1"/>
</dbReference>
<feature type="non-terminal residue" evidence="2">
    <location>
        <position position="1"/>
    </location>
</feature>
<reference evidence="2" key="1">
    <citation type="submission" date="2015-07" db="EMBL/GenBank/DDBJ databases">
        <title>Adaptation to a free-living lifestyle via gene acquisitions in the diplomonad Trepomonas sp. PC1.</title>
        <authorList>
            <person name="Xu F."/>
            <person name="Jerlstrom-Hultqvist J."/>
            <person name="Kolisko M."/>
            <person name="Simpson A.G.B."/>
            <person name="Roger A.J."/>
            <person name="Svard S.G."/>
            <person name="Andersson J.O."/>
        </authorList>
    </citation>
    <scope>NUCLEOTIDE SEQUENCE</scope>
    <source>
        <strain evidence="2">PC1</strain>
    </source>
</reference>
<dbReference type="Pfam" id="PF00485">
    <property type="entry name" value="PRK"/>
    <property type="match status" value="1"/>
</dbReference>
<dbReference type="GO" id="GO:0005524">
    <property type="term" value="F:ATP binding"/>
    <property type="evidence" value="ECO:0007669"/>
    <property type="project" value="InterPro"/>
</dbReference>
<dbReference type="PANTHER" id="PTHR10285">
    <property type="entry name" value="URIDINE KINASE"/>
    <property type="match status" value="1"/>
</dbReference>
<organism evidence="2">
    <name type="scientific">Trepomonas sp. PC1</name>
    <dbReference type="NCBI Taxonomy" id="1076344"/>
    <lineage>
        <taxon>Eukaryota</taxon>
        <taxon>Metamonada</taxon>
        <taxon>Diplomonadida</taxon>
        <taxon>Hexamitidae</taxon>
        <taxon>Hexamitinae</taxon>
        <taxon>Trepomonas</taxon>
    </lineage>
</organism>
<protein>
    <submittedName>
        <fullName evidence="2">Uridine kinase</fullName>
    </submittedName>
</protein>
<dbReference type="InterPro" id="IPR006083">
    <property type="entry name" value="PRK/URK"/>
</dbReference>
<accession>A0A146K9B0</accession>
<proteinExistence type="predicted"/>
<gene>
    <name evidence="2" type="ORF">TPC1_14335</name>
</gene>
<sequence>FFNQHPDAVAIIHNDELQSSNQQIIAKNPIAITEQHFYALDIYQNTIIALLGLNQVNTNFVIENSVVIQCDTCEQILAQYVNSQILYIGKQQYKINDVIVNSVNVLAPSGSFIKNLRYFQFGKYTSVSVFKEHNPILQSLVAKMERFQQIDSEQLHMEQYEEVIRLIKENTKIIFVCGPSSSAKTTFSNKLVHLIKRAKRVSMDDFFEDPHSDRVPKINGQPDFEHLHALRVDFLRETLVKIVNNEEVSMPGYDFHIQKPFEKSTFKLQKGEILILEGIHALNPVFTEMVPEDVRLKIFIQPIGQKQIEFTPNMVRLLRRASRDYVFRGHSIPRTLQMWPMVRVGEEKWVLPNQIQADYYFNSQIADEIQVYKGLLLSLFLQVDSELKWFAKIIIRLFDSIEQKPWEDINKESIVNEFLPRGSAYE</sequence>